<comment type="similarity">
    <text evidence="2 6">Belongs to the FPP/GGPP synthase family.</text>
</comment>
<protein>
    <submittedName>
        <fullName evidence="7">Geranylgeranyl pyrophosphate synthase</fullName>
    </submittedName>
</protein>
<evidence type="ECO:0000313" key="7">
    <source>
        <dbReference type="EMBL" id="GLK01400.1"/>
    </source>
</evidence>
<reference evidence="7" key="2">
    <citation type="submission" date="2023-01" db="EMBL/GenBank/DDBJ databases">
        <authorList>
            <person name="Sun Q."/>
            <person name="Evtushenko L."/>
        </authorList>
    </citation>
    <scope>NUCLEOTIDE SEQUENCE</scope>
    <source>
        <strain evidence="7">VKM Ac-1958</strain>
    </source>
</reference>
<evidence type="ECO:0000313" key="8">
    <source>
        <dbReference type="Proteomes" id="UP001142325"/>
    </source>
</evidence>
<dbReference type="PROSITE" id="PS00444">
    <property type="entry name" value="POLYPRENYL_SYNTHASE_2"/>
    <property type="match status" value="1"/>
</dbReference>
<evidence type="ECO:0000256" key="5">
    <source>
        <dbReference type="ARBA" id="ARBA00022842"/>
    </source>
</evidence>
<accession>A0A9W6M812</accession>
<comment type="cofactor">
    <cofactor evidence="1">
        <name>Mg(2+)</name>
        <dbReference type="ChEBI" id="CHEBI:18420"/>
    </cofactor>
</comment>
<dbReference type="PROSITE" id="PS00723">
    <property type="entry name" value="POLYPRENYL_SYNTHASE_1"/>
    <property type="match status" value="1"/>
</dbReference>
<sequence length="341" mass="35947">MGSVSDHDRVDEEISCIIDELPLPGASGHALRAQMRAATTGGKRFRPRLVLESFRAFASSSPFPDSLWRVAAGYEILHAAFVVHDDIIDQDTHRRGRLNVRGDLARQAQTAGEDEAASTRIGDAGALLVGDLLLYAASRTILTADAEAPVRARLAAHLDAALAVSAAGEWEDATRAGADRDAALGMTANKTAVYSFTAPLCAGAALAGADEDAEQTLRAVAHELGVAFQLADDLIGAFGTDAQAGRESGADLREGKRTPLVALAQESAEWPEVEGALALANTGPVAVRRAQRMLERSGARDRTVVLLRGHLERARAQAAELPVGIVMLVEDVAAEIEGRVP</sequence>
<dbReference type="SFLD" id="SFLDS00005">
    <property type="entry name" value="Isoprenoid_Synthase_Type_I"/>
    <property type="match status" value="1"/>
</dbReference>
<dbReference type="InterPro" id="IPR000092">
    <property type="entry name" value="Polyprenyl_synt"/>
</dbReference>
<organism evidence="7 8">
    <name type="scientific">Microbacterium keratanolyticum</name>
    <dbReference type="NCBI Taxonomy" id="67574"/>
    <lineage>
        <taxon>Bacteria</taxon>
        <taxon>Bacillati</taxon>
        <taxon>Actinomycetota</taxon>
        <taxon>Actinomycetes</taxon>
        <taxon>Micrococcales</taxon>
        <taxon>Microbacteriaceae</taxon>
        <taxon>Microbacterium</taxon>
    </lineage>
</organism>
<dbReference type="GO" id="GO:0046872">
    <property type="term" value="F:metal ion binding"/>
    <property type="evidence" value="ECO:0007669"/>
    <property type="project" value="UniProtKB-KW"/>
</dbReference>
<dbReference type="InterPro" id="IPR033749">
    <property type="entry name" value="Polyprenyl_synt_CS"/>
</dbReference>
<dbReference type="RefSeq" id="WP_204939046.1">
    <property type="nucleotide sequence ID" value="NZ_BAAAUM010000001.1"/>
</dbReference>
<dbReference type="SUPFAM" id="SSF48576">
    <property type="entry name" value="Terpenoid synthases"/>
    <property type="match status" value="1"/>
</dbReference>
<name>A0A9W6M812_9MICO</name>
<evidence type="ECO:0000256" key="6">
    <source>
        <dbReference type="RuleBase" id="RU004466"/>
    </source>
</evidence>
<keyword evidence="3 6" id="KW-0808">Transferase</keyword>
<evidence type="ECO:0000256" key="3">
    <source>
        <dbReference type="ARBA" id="ARBA00022679"/>
    </source>
</evidence>
<dbReference type="GO" id="GO:0008299">
    <property type="term" value="P:isoprenoid biosynthetic process"/>
    <property type="evidence" value="ECO:0007669"/>
    <property type="project" value="InterPro"/>
</dbReference>
<dbReference type="PANTHER" id="PTHR12001">
    <property type="entry name" value="GERANYLGERANYL PYROPHOSPHATE SYNTHASE"/>
    <property type="match status" value="1"/>
</dbReference>
<dbReference type="Pfam" id="PF00348">
    <property type="entry name" value="polyprenyl_synt"/>
    <property type="match status" value="1"/>
</dbReference>
<keyword evidence="4" id="KW-0479">Metal-binding</keyword>
<dbReference type="Gene3D" id="1.10.600.10">
    <property type="entry name" value="Farnesyl Diphosphate Synthase"/>
    <property type="match status" value="1"/>
</dbReference>
<dbReference type="AlphaFoldDB" id="A0A9W6M812"/>
<evidence type="ECO:0000256" key="2">
    <source>
        <dbReference type="ARBA" id="ARBA00006706"/>
    </source>
</evidence>
<evidence type="ECO:0000256" key="4">
    <source>
        <dbReference type="ARBA" id="ARBA00022723"/>
    </source>
</evidence>
<dbReference type="EMBL" id="BSET01000001">
    <property type="protein sequence ID" value="GLK01400.1"/>
    <property type="molecule type" value="Genomic_DNA"/>
</dbReference>
<dbReference type="InterPro" id="IPR008949">
    <property type="entry name" value="Isoprenoid_synthase_dom_sf"/>
</dbReference>
<dbReference type="Proteomes" id="UP001142325">
    <property type="component" value="Unassembled WGS sequence"/>
</dbReference>
<gene>
    <name evidence="7" type="ORF">GCM10017596_11150</name>
</gene>
<evidence type="ECO:0000256" key="1">
    <source>
        <dbReference type="ARBA" id="ARBA00001946"/>
    </source>
</evidence>
<keyword evidence="5" id="KW-0460">Magnesium</keyword>
<dbReference type="GO" id="GO:0004659">
    <property type="term" value="F:prenyltransferase activity"/>
    <property type="evidence" value="ECO:0007669"/>
    <property type="project" value="InterPro"/>
</dbReference>
<proteinExistence type="inferred from homology"/>
<reference evidence="7" key="1">
    <citation type="journal article" date="2014" name="Int. J. Syst. Evol. Microbiol.">
        <title>Complete genome sequence of Corynebacterium casei LMG S-19264T (=DSM 44701T), isolated from a smear-ripened cheese.</title>
        <authorList>
            <consortium name="US DOE Joint Genome Institute (JGI-PGF)"/>
            <person name="Walter F."/>
            <person name="Albersmeier A."/>
            <person name="Kalinowski J."/>
            <person name="Ruckert C."/>
        </authorList>
    </citation>
    <scope>NUCLEOTIDE SEQUENCE</scope>
    <source>
        <strain evidence="7">VKM Ac-1958</strain>
    </source>
</reference>
<dbReference type="PANTHER" id="PTHR12001:SF85">
    <property type="entry name" value="SHORT CHAIN ISOPRENYL DIPHOSPHATE SYNTHASE"/>
    <property type="match status" value="1"/>
</dbReference>
<keyword evidence="8" id="KW-1185">Reference proteome</keyword>
<comment type="caution">
    <text evidence="7">The sequence shown here is derived from an EMBL/GenBank/DDBJ whole genome shotgun (WGS) entry which is preliminary data.</text>
</comment>